<evidence type="ECO:0000259" key="1">
    <source>
        <dbReference type="Pfam" id="PF01850"/>
    </source>
</evidence>
<feature type="domain" description="PIN" evidence="1">
    <location>
        <begin position="3"/>
        <end position="126"/>
    </location>
</feature>
<dbReference type="RefSeq" id="WP_338598269.1">
    <property type="nucleotide sequence ID" value="NZ_CP146016.1"/>
</dbReference>
<dbReference type="EMBL" id="CP146016">
    <property type="protein sequence ID" value="WWQ59245.1"/>
    <property type="molecule type" value="Genomic_DNA"/>
</dbReference>
<dbReference type="Pfam" id="PF01850">
    <property type="entry name" value="PIN"/>
    <property type="match status" value="1"/>
</dbReference>
<dbReference type="InterPro" id="IPR029060">
    <property type="entry name" value="PIN-like_dom_sf"/>
</dbReference>
<evidence type="ECO:0000313" key="2">
    <source>
        <dbReference type="EMBL" id="WWQ59245.1"/>
    </source>
</evidence>
<dbReference type="Proteomes" id="UP001432202">
    <property type="component" value="Chromosome"/>
</dbReference>
<name>A0AAX4KY39_9CREN</name>
<proteinExistence type="predicted"/>
<accession>A0AAX4KY39</accession>
<protein>
    <submittedName>
        <fullName evidence="2">PIN domain-containing protein</fullName>
    </submittedName>
</protein>
<organism evidence="2 3">
    <name type="scientific">Sulfolobus tengchongensis</name>
    <dbReference type="NCBI Taxonomy" id="207809"/>
    <lineage>
        <taxon>Archaea</taxon>
        <taxon>Thermoproteota</taxon>
        <taxon>Thermoprotei</taxon>
        <taxon>Sulfolobales</taxon>
        <taxon>Sulfolobaceae</taxon>
        <taxon>Sulfolobus</taxon>
    </lineage>
</organism>
<keyword evidence="3" id="KW-1185">Reference proteome</keyword>
<gene>
    <name evidence="2" type="ORF">V6M85_06940</name>
</gene>
<dbReference type="Gene3D" id="3.40.50.1010">
    <property type="entry name" value="5'-nuclease"/>
    <property type="match status" value="1"/>
</dbReference>
<dbReference type="InterPro" id="IPR002716">
    <property type="entry name" value="PIN_dom"/>
</dbReference>
<reference evidence="2 3" key="1">
    <citation type="submission" date="2024-02" db="EMBL/GenBank/DDBJ databases">
        <title>STSV induces naive adaptation in Sulfolobus.</title>
        <authorList>
            <person name="Xiang X."/>
            <person name="Song M."/>
        </authorList>
    </citation>
    <scope>NUCLEOTIDE SEQUENCE [LARGE SCALE GENOMIC DNA]</scope>
    <source>
        <strain evidence="2 3">RT2</strain>
    </source>
</reference>
<sequence length="141" mass="15891">MKYFDTSVIILSILNDYRREKALRELRSGGITSDLGLIELVSYLSRNLNGSPLPYAIKILSQFNISVRSLFSYANTPLGNILEVFYNGIKLAETVKLKTLDLLHVSYAILLGVNELITADKEFIKAENLLNERGIILKIIE</sequence>
<dbReference type="SUPFAM" id="SSF88723">
    <property type="entry name" value="PIN domain-like"/>
    <property type="match status" value="1"/>
</dbReference>
<evidence type="ECO:0000313" key="3">
    <source>
        <dbReference type="Proteomes" id="UP001432202"/>
    </source>
</evidence>
<dbReference type="AlphaFoldDB" id="A0AAX4KY39"/>
<dbReference type="GeneID" id="89336490"/>